<reference evidence="5 6" key="1">
    <citation type="submission" date="2016-04" db="EMBL/GenBank/DDBJ databases">
        <title>Complete Genome Sequence of Halotalea alkalilenta IHB B 13600.</title>
        <authorList>
            <person name="Swarnkar M.K."/>
            <person name="Sharma A."/>
            <person name="Kaushal K."/>
            <person name="Soni R."/>
            <person name="Rana S."/>
            <person name="Singh A.K."/>
            <person name="Gulati A."/>
        </authorList>
    </citation>
    <scope>NUCLEOTIDE SEQUENCE [LARGE SCALE GENOMIC DNA]</scope>
    <source>
        <strain evidence="5 6">IHB B 13600</strain>
    </source>
</reference>
<dbReference type="EMBL" id="CP015243">
    <property type="protein sequence ID" value="ANF57808.1"/>
    <property type="molecule type" value="Genomic_DNA"/>
</dbReference>
<evidence type="ECO:0000259" key="4">
    <source>
        <dbReference type="Pfam" id="PF25917"/>
    </source>
</evidence>
<gene>
    <name evidence="5" type="ORF">A5892_10310</name>
</gene>
<evidence type="ECO:0000313" key="5">
    <source>
        <dbReference type="EMBL" id="ANF57808.1"/>
    </source>
</evidence>
<proteinExistence type="inferred from homology"/>
<feature type="domain" description="Multidrug resistance protein MdtA-like barrel-sandwich hybrid" evidence="4">
    <location>
        <begin position="45"/>
        <end position="228"/>
    </location>
</feature>
<dbReference type="Gene3D" id="2.40.50.100">
    <property type="match status" value="1"/>
</dbReference>
<dbReference type="InterPro" id="IPR058625">
    <property type="entry name" value="MdtA-like_BSH"/>
</dbReference>
<keyword evidence="3" id="KW-0812">Transmembrane</keyword>
<keyword evidence="3" id="KW-0472">Membrane</keyword>
<dbReference type="RefSeq" id="WP_064122733.1">
    <property type="nucleotide sequence ID" value="NZ_CP015243.1"/>
</dbReference>
<dbReference type="STRING" id="376489.A5892_10310"/>
<keyword evidence="6" id="KW-1185">Reference proteome</keyword>
<evidence type="ECO:0000256" key="1">
    <source>
        <dbReference type="ARBA" id="ARBA00009477"/>
    </source>
</evidence>
<keyword evidence="3" id="KW-1133">Transmembrane helix</keyword>
<evidence type="ECO:0000256" key="2">
    <source>
        <dbReference type="SAM" id="Coils"/>
    </source>
</evidence>
<dbReference type="KEGG" id="haa:A5892_10310"/>
<dbReference type="SUPFAM" id="SSF111369">
    <property type="entry name" value="HlyD-like secretion proteins"/>
    <property type="match status" value="2"/>
</dbReference>
<evidence type="ECO:0000256" key="3">
    <source>
        <dbReference type="SAM" id="Phobius"/>
    </source>
</evidence>
<feature type="coiled-coil region" evidence="2">
    <location>
        <begin position="82"/>
        <end position="201"/>
    </location>
</feature>
<dbReference type="PANTHER" id="PTHR30367">
    <property type="entry name" value="P-HYDROXYBENZOIC ACID EFFLUX PUMP SUBUNIT AAEA-RELATED"/>
    <property type="match status" value="1"/>
</dbReference>
<dbReference type="Proteomes" id="UP000077875">
    <property type="component" value="Chromosome"/>
</dbReference>
<keyword evidence="2" id="KW-0175">Coiled coil</keyword>
<sequence>MTPEQRFNRWVQTALLVFTAAFVYFIVADTHMPMTPESRLLRPVVPVAPQVGGRVSEVMVRNNQHVRKGEPLFRIDDRSYRLAVVEAELALEQAERENKELDAQIASAEADLRATQVEAENQARDLKRYEALAARQSIAAQVRDQTLAAYRSAEAQVSAAQARISELRTQRGETGEDNLRLRQARNSLDRARLELDYTEVRADLDGVVSNLQLSAGDYVATGSAALALVGDRPDLVADFREKSLRYAHSGTAAAVTFDGLPGQVFDARVEGYDAGVRNGQFLADGMLADPIESDRWVRDAQRMRVHVGLVDVPERALPTGARATVQLYPGDNPLAHLLGRVQIHLISLVHYVY</sequence>
<comment type="similarity">
    <text evidence="1">Belongs to the membrane fusion protein (MFP) (TC 8.A.1) family.</text>
</comment>
<dbReference type="Pfam" id="PF25917">
    <property type="entry name" value="BSH_RND"/>
    <property type="match status" value="1"/>
</dbReference>
<accession>A0A172YEW9</accession>
<organism evidence="5 6">
    <name type="scientific">Halotalea alkalilenta</name>
    <dbReference type="NCBI Taxonomy" id="376489"/>
    <lineage>
        <taxon>Bacteria</taxon>
        <taxon>Pseudomonadati</taxon>
        <taxon>Pseudomonadota</taxon>
        <taxon>Gammaproteobacteria</taxon>
        <taxon>Oceanospirillales</taxon>
        <taxon>Halomonadaceae</taxon>
        <taxon>Halotalea</taxon>
    </lineage>
</organism>
<dbReference type="Gene3D" id="1.10.287.470">
    <property type="entry name" value="Helix hairpin bin"/>
    <property type="match status" value="1"/>
</dbReference>
<feature type="transmembrane region" description="Helical" evidence="3">
    <location>
        <begin position="7"/>
        <end position="27"/>
    </location>
</feature>
<evidence type="ECO:0000313" key="6">
    <source>
        <dbReference type="Proteomes" id="UP000077875"/>
    </source>
</evidence>
<dbReference type="Gene3D" id="2.40.30.170">
    <property type="match status" value="1"/>
</dbReference>
<dbReference type="PANTHER" id="PTHR30367:SF6">
    <property type="entry name" value="SECRETION PROTEIN-RELATED"/>
    <property type="match status" value="1"/>
</dbReference>
<protein>
    <submittedName>
        <fullName evidence="5">Hemolysin D</fullName>
    </submittedName>
</protein>
<dbReference type="AlphaFoldDB" id="A0A172YEW9"/>
<dbReference type="InterPro" id="IPR050393">
    <property type="entry name" value="MFP_Efflux_Pump"/>
</dbReference>
<name>A0A172YEW9_9GAMM</name>